<feature type="region of interest" description="Disordered" evidence="1">
    <location>
        <begin position="23"/>
        <end position="251"/>
    </location>
</feature>
<dbReference type="GeneID" id="54423805"/>
<name>A0A6G1FYT8_9PEZI</name>
<keyword evidence="3" id="KW-1185">Reference proteome</keyword>
<evidence type="ECO:0000313" key="4">
    <source>
        <dbReference type="RefSeq" id="XP_033532666.1"/>
    </source>
</evidence>
<protein>
    <submittedName>
        <fullName evidence="2 4">Uncharacterized protein</fullName>
    </submittedName>
</protein>
<evidence type="ECO:0000256" key="1">
    <source>
        <dbReference type="SAM" id="MobiDB-lite"/>
    </source>
</evidence>
<reference evidence="4" key="2">
    <citation type="submission" date="2020-04" db="EMBL/GenBank/DDBJ databases">
        <authorList>
            <consortium name="NCBI Genome Project"/>
        </authorList>
    </citation>
    <scope>NUCLEOTIDE SEQUENCE</scope>
    <source>
        <strain evidence="4">CBS 781.70</strain>
    </source>
</reference>
<evidence type="ECO:0000313" key="3">
    <source>
        <dbReference type="Proteomes" id="UP000504638"/>
    </source>
</evidence>
<dbReference type="RefSeq" id="XP_033532666.1">
    <property type="nucleotide sequence ID" value="XM_033683235.1"/>
</dbReference>
<feature type="compositionally biased region" description="Low complexity" evidence="1">
    <location>
        <begin position="186"/>
        <end position="195"/>
    </location>
</feature>
<feature type="compositionally biased region" description="Low complexity" evidence="1">
    <location>
        <begin position="224"/>
        <end position="242"/>
    </location>
</feature>
<accession>A0A6G1FYT8</accession>
<proteinExistence type="predicted"/>
<reference evidence="2 4" key="1">
    <citation type="submission" date="2020-01" db="EMBL/GenBank/DDBJ databases">
        <authorList>
            <consortium name="DOE Joint Genome Institute"/>
            <person name="Haridas S."/>
            <person name="Albert R."/>
            <person name="Binder M."/>
            <person name="Bloem J."/>
            <person name="Labutti K."/>
            <person name="Salamov A."/>
            <person name="Andreopoulos B."/>
            <person name="Baker S.E."/>
            <person name="Barry K."/>
            <person name="Bills G."/>
            <person name="Bluhm B.H."/>
            <person name="Cannon C."/>
            <person name="Castanera R."/>
            <person name="Culley D.E."/>
            <person name="Daum C."/>
            <person name="Ezra D."/>
            <person name="Gonzalez J.B."/>
            <person name="Henrissat B."/>
            <person name="Kuo A."/>
            <person name="Liang C."/>
            <person name="Lipzen A."/>
            <person name="Lutzoni F."/>
            <person name="Magnuson J."/>
            <person name="Mondo S."/>
            <person name="Nolan M."/>
            <person name="Ohm R."/>
            <person name="Pangilinan J."/>
            <person name="Park H.-J."/>
            <person name="Ramirez L."/>
            <person name="Alfaro M."/>
            <person name="Sun H."/>
            <person name="Tritt A."/>
            <person name="Yoshinaga Y."/>
            <person name="Zwiers L.-H."/>
            <person name="Turgeon B.G."/>
            <person name="Goodwin S.B."/>
            <person name="Spatafora J.W."/>
            <person name="Crous P.W."/>
            <person name="Grigoriev I.V."/>
        </authorList>
    </citation>
    <scope>NUCLEOTIDE SEQUENCE</scope>
    <source>
        <strain evidence="2 4">CBS 781.70</strain>
    </source>
</reference>
<sequence>MNPPEGMSFSSLVAFRRRTGLIDLSAEPRDYSPPPRDRISQNRDDRRDYPERRRSPSPRRPIRDDYFSGPPSGRDSHATSRMSSPHGYPVRDRDDRDYRDNKFDSSDRDDGYRNGDDGIPIRAPPTGPAANRNFTSPITAPTGPSLLSAPSRPRGGPMGRGGHPRDDYRDYPSGPPRRGSSYNYQPPRGGYAPSGPRGGGPGSAPFRGAGNSTSTTYPRTQRFNNNNGPPSSSSSHLSDLPPIVSGGQKLPDVANMSKIEKLEEEARRLRESIEARELKKRDGVHDWDRLERENHNSAVRSELAEEHLRKLNGESELGDRAF</sequence>
<gene>
    <name evidence="2 4" type="ORF">P152DRAFT_74687</name>
</gene>
<feature type="compositionally biased region" description="Polar residues" evidence="1">
    <location>
        <begin position="211"/>
        <end position="223"/>
    </location>
</feature>
<dbReference type="EMBL" id="ML975163">
    <property type="protein sequence ID" value="KAF1811035.1"/>
    <property type="molecule type" value="Genomic_DNA"/>
</dbReference>
<feature type="compositionally biased region" description="Basic and acidic residues" evidence="1">
    <location>
        <begin position="26"/>
        <end position="54"/>
    </location>
</feature>
<dbReference type="OrthoDB" id="5424692at2759"/>
<evidence type="ECO:0000313" key="2">
    <source>
        <dbReference type="EMBL" id="KAF1811035.1"/>
    </source>
</evidence>
<dbReference type="AlphaFoldDB" id="A0A6G1FYT8"/>
<feature type="compositionally biased region" description="Basic and acidic residues" evidence="1">
    <location>
        <begin position="89"/>
        <end position="116"/>
    </location>
</feature>
<dbReference type="Proteomes" id="UP000504638">
    <property type="component" value="Unplaced"/>
</dbReference>
<reference evidence="4" key="3">
    <citation type="submission" date="2025-04" db="UniProtKB">
        <authorList>
            <consortium name="RefSeq"/>
        </authorList>
    </citation>
    <scope>IDENTIFICATION</scope>
    <source>
        <strain evidence="4">CBS 781.70</strain>
    </source>
</reference>
<organism evidence="2">
    <name type="scientific">Eremomyces bilateralis CBS 781.70</name>
    <dbReference type="NCBI Taxonomy" id="1392243"/>
    <lineage>
        <taxon>Eukaryota</taxon>
        <taxon>Fungi</taxon>
        <taxon>Dikarya</taxon>
        <taxon>Ascomycota</taxon>
        <taxon>Pezizomycotina</taxon>
        <taxon>Dothideomycetes</taxon>
        <taxon>Dothideomycetes incertae sedis</taxon>
        <taxon>Eremomycetales</taxon>
        <taxon>Eremomycetaceae</taxon>
        <taxon>Eremomyces</taxon>
    </lineage>
</organism>